<dbReference type="Proteomes" id="UP000327085">
    <property type="component" value="Chromosome 3"/>
</dbReference>
<keyword evidence="7 15" id="KW-0732">Signal</keyword>
<evidence type="ECO:0000256" key="5">
    <source>
        <dbReference type="ARBA" id="ARBA00022512"/>
    </source>
</evidence>
<organism evidence="17 18">
    <name type="scientific">Prunus dulcis</name>
    <name type="common">Almond</name>
    <name type="synonym">Amygdalus dulcis</name>
    <dbReference type="NCBI Taxonomy" id="3755"/>
    <lineage>
        <taxon>Eukaryota</taxon>
        <taxon>Viridiplantae</taxon>
        <taxon>Streptophyta</taxon>
        <taxon>Embryophyta</taxon>
        <taxon>Tracheophyta</taxon>
        <taxon>Spermatophyta</taxon>
        <taxon>Magnoliopsida</taxon>
        <taxon>eudicotyledons</taxon>
        <taxon>Gunneridae</taxon>
        <taxon>Pentapetalae</taxon>
        <taxon>rosids</taxon>
        <taxon>fabids</taxon>
        <taxon>Rosales</taxon>
        <taxon>Rosaceae</taxon>
        <taxon>Amygdaloideae</taxon>
        <taxon>Amygdaleae</taxon>
        <taxon>Prunus</taxon>
    </lineage>
</organism>
<dbReference type="InterPro" id="IPR011050">
    <property type="entry name" value="Pectin_lyase_fold/virulence"/>
</dbReference>
<name>A0A5E4FJ36_PRUDU</name>
<evidence type="ECO:0000256" key="14">
    <source>
        <dbReference type="PROSITE-ProRule" id="PRU10040"/>
    </source>
</evidence>
<dbReference type="Pfam" id="PF01095">
    <property type="entry name" value="Pectinesterase"/>
    <property type="match status" value="1"/>
</dbReference>
<keyword evidence="5" id="KW-0134">Cell wall</keyword>
<dbReference type="FunCoup" id="A0A5E4FJ36">
    <property type="interactions" value="40"/>
</dbReference>
<comment type="pathway">
    <text evidence="2 15">Glycan metabolism; pectin degradation; 2-dehydro-3-deoxy-D-gluconate from pectin: step 1/5.</text>
</comment>
<comment type="similarity">
    <text evidence="3">Belongs to the pectinesterase family.</text>
</comment>
<keyword evidence="8 15" id="KW-0378">Hydrolase</keyword>
<evidence type="ECO:0000256" key="6">
    <source>
        <dbReference type="ARBA" id="ARBA00022525"/>
    </source>
</evidence>
<dbReference type="GO" id="GO:0045490">
    <property type="term" value="P:pectin catabolic process"/>
    <property type="evidence" value="ECO:0007669"/>
    <property type="project" value="UniProtKB-UniRule"/>
</dbReference>
<reference evidence="18" key="1">
    <citation type="journal article" date="2020" name="Plant J.">
        <title>Transposons played a major role in the diversification between the closely related almond and peach genomes: results from the almond genome sequence.</title>
        <authorList>
            <person name="Alioto T."/>
            <person name="Alexiou K.G."/>
            <person name="Bardil A."/>
            <person name="Barteri F."/>
            <person name="Castanera R."/>
            <person name="Cruz F."/>
            <person name="Dhingra A."/>
            <person name="Duval H."/>
            <person name="Fernandez I Marti A."/>
            <person name="Frias L."/>
            <person name="Galan B."/>
            <person name="Garcia J.L."/>
            <person name="Howad W."/>
            <person name="Gomez-Garrido J."/>
            <person name="Gut M."/>
            <person name="Julca I."/>
            <person name="Morata J."/>
            <person name="Puigdomenech P."/>
            <person name="Ribeca P."/>
            <person name="Rubio Cabetas M.J."/>
            <person name="Vlasova A."/>
            <person name="Wirthensohn M."/>
            <person name="Garcia-Mas J."/>
            <person name="Gabaldon T."/>
            <person name="Casacuberta J.M."/>
            <person name="Arus P."/>
        </authorList>
    </citation>
    <scope>NUCLEOTIDE SEQUENCE [LARGE SCALE GENOMIC DNA]</scope>
    <source>
        <strain evidence="18">cv. Texas</strain>
    </source>
</reference>
<comment type="subcellular location">
    <subcellularLocation>
        <location evidence="1">Secreted</location>
        <location evidence="1">Cell wall</location>
    </subcellularLocation>
</comment>
<evidence type="ECO:0000256" key="12">
    <source>
        <dbReference type="ARBA" id="ARBA00047928"/>
    </source>
</evidence>
<dbReference type="OMA" id="TIIWINS"/>
<feature type="signal peptide" evidence="15">
    <location>
        <begin position="1"/>
        <end position="20"/>
    </location>
</feature>
<proteinExistence type="inferred from homology"/>
<dbReference type="PANTHER" id="PTHR31321:SF33">
    <property type="entry name" value="PECTINESTERASE 8-RELATED"/>
    <property type="match status" value="1"/>
</dbReference>
<feature type="chain" id="PRO_5023156775" description="Pectinesterase" evidence="15">
    <location>
        <begin position="21"/>
        <end position="395"/>
    </location>
</feature>
<dbReference type="Gramene" id="VVA27832">
    <property type="protein sequence ID" value="VVA27832"/>
    <property type="gene ID" value="Prudul26B030311"/>
</dbReference>
<evidence type="ECO:0000256" key="10">
    <source>
        <dbReference type="ARBA" id="ARBA00023180"/>
    </source>
</evidence>
<dbReference type="PANTHER" id="PTHR31321">
    <property type="entry name" value="ACYL-COA THIOESTER HYDROLASE YBHC-RELATED"/>
    <property type="match status" value="1"/>
</dbReference>
<gene>
    <name evidence="17" type="ORF">ALMOND_2B030311</name>
</gene>
<dbReference type="EMBL" id="CABIKO010000128">
    <property type="protein sequence ID" value="VVA27832.1"/>
    <property type="molecule type" value="Genomic_DNA"/>
</dbReference>
<evidence type="ECO:0000313" key="18">
    <source>
        <dbReference type="Proteomes" id="UP000327085"/>
    </source>
</evidence>
<evidence type="ECO:0000256" key="15">
    <source>
        <dbReference type="RuleBase" id="RU000589"/>
    </source>
</evidence>
<dbReference type="AlphaFoldDB" id="A0A5E4FJ36"/>
<dbReference type="PROSITE" id="PS00503">
    <property type="entry name" value="PECTINESTERASE_2"/>
    <property type="match status" value="1"/>
</dbReference>
<dbReference type="UniPathway" id="UPA00545">
    <property type="reaction ID" value="UER00823"/>
</dbReference>
<keyword evidence="6" id="KW-0964">Secreted</keyword>
<dbReference type="EC" id="3.1.1.11" evidence="4 15"/>
<keyword evidence="11" id="KW-0961">Cell wall biogenesis/degradation</keyword>
<evidence type="ECO:0000256" key="3">
    <source>
        <dbReference type="ARBA" id="ARBA00008891"/>
    </source>
</evidence>
<accession>A0A5E4FJ36</accession>
<dbReference type="InParanoid" id="A0A5E4FJ36"/>
<feature type="domain" description="Pectinesterase catalytic" evidence="16">
    <location>
        <begin position="95"/>
        <end position="386"/>
    </location>
</feature>
<evidence type="ECO:0000256" key="2">
    <source>
        <dbReference type="ARBA" id="ARBA00005184"/>
    </source>
</evidence>
<dbReference type="InterPro" id="IPR012334">
    <property type="entry name" value="Pectin_lyas_fold"/>
</dbReference>
<dbReference type="FunFam" id="2.160.20.10:FF:000033">
    <property type="entry name" value="Pectinesterase"/>
    <property type="match status" value="1"/>
</dbReference>
<keyword evidence="10" id="KW-0325">Glycoprotein</keyword>
<evidence type="ECO:0000256" key="4">
    <source>
        <dbReference type="ARBA" id="ARBA00013229"/>
    </source>
</evidence>
<dbReference type="InterPro" id="IPR033131">
    <property type="entry name" value="Pectinesterase_Asp_AS"/>
</dbReference>
<evidence type="ECO:0000256" key="11">
    <source>
        <dbReference type="ARBA" id="ARBA00023316"/>
    </source>
</evidence>
<evidence type="ECO:0000256" key="1">
    <source>
        <dbReference type="ARBA" id="ARBA00004191"/>
    </source>
</evidence>
<evidence type="ECO:0000256" key="9">
    <source>
        <dbReference type="ARBA" id="ARBA00023085"/>
    </source>
</evidence>
<comment type="function">
    <text evidence="13">Acts in the modification of cell walls via demethylesterification of cell wall pectin.</text>
</comment>
<dbReference type="GO" id="GO:0042545">
    <property type="term" value="P:cell wall modification"/>
    <property type="evidence" value="ECO:0007669"/>
    <property type="project" value="UniProtKB-UniRule"/>
</dbReference>
<dbReference type="SUPFAM" id="SSF51126">
    <property type="entry name" value="Pectin lyase-like"/>
    <property type="match status" value="1"/>
</dbReference>
<comment type="catalytic activity">
    <reaction evidence="12 15">
        <text>[(1-&gt;4)-alpha-D-galacturonosyl methyl ester](n) + n H2O = [(1-&gt;4)-alpha-D-galacturonosyl](n) + n methanol + n H(+)</text>
        <dbReference type="Rhea" id="RHEA:22380"/>
        <dbReference type="Rhea" id="RHEA-COMP:14570"/>
        <dbReference type="Rhea" id="RHEA-COMP:14573"/>
        <dbReference type="ChEBI" id="CHEBI:15377"/>
        <dbReference type="ChEBI" id="CHEBI:15378"/>
        <dbReference type="ChEBI" id="CHEBI:17790"/>
        <dbReference type="ChEBI" id="CHEBI:140522"/>
        <dbReference type="ChEBI" id="CHEBI:140523"/>
        <dbReference type="EC" id="3.1.1.11"/>
    </reaction>
</comment>
<dbReference type="Gene3D" id="2.160.20.10">
    <property type="entry name" value="Single-stranded right-handed beta-helix, Pectin lyase-like"/>
    <property type="match status" value="1"/>
</dbReference>
<dbReference type="InterPro" id="IPR000070">
    <property type="entry name" value="Pectinesterase_cat"/>
</dbReference>
<evidence type="ECO:0000256" key="8">
    <source>
        <dbReference type="ARBA" id="ARBA00022801"/>
    </source>
</evidence>
<feature type="active site" evidence="14">
    <location>
        <position position="246"/>
    </location>
</feature>
<evidence type="ECO:0000313" key="17">
    <source>
        <dbReference type="EMBL" id="VVA27832.1"/>
    </source>
</evidence>
<keyword evidence="9 15" id="KW-0063">Aspartyl esterase</keyword>
<evidence type="ECO:0000256" key="7">
    <source>
        <dbReference type="ARBA" id="ARBA00022729"/>
    </source>
</evidence>
<dbReference type="GO" id="GO:0030599">
    <property type="term" value="F:pectinesterase activity"/>
    <property type="evidence" value="ECO:0007669"/>
    <property type="project" value="UniProtKB-UniRule"/>
</dbReference>
<evidence type="ECO:0000259" key="16">
    <source>
        <dbReference type="Pfam" id="PF01095"/>
    </source>
</evidence>
<protein>
    <recommendedName>
        <fullName evidence="4 15">Pectinesterase</fullName>
        <ecNumber evidence="4 15">3.1.1.11</ecNumber>
    </recommendedName>
</protein>
<evidence type="ECO:0000256" key="13">
    <source>
        <dbReference type="ARBA" id="ARBA00057335"/>
    </source>
</evidence>
<sequence>MSLKTTCLTYFVAIFAVLLASRHVMDPNSSPLKHIVDLSLATTSSVPSNIISYLIPNHIGRHHKKKDNGTIGTICDDFPRGFPPPDTNKTSYLCVDRNGCCNFTLVQAAVDAAPALSQKRTIIWINNGIYYEKILIPKNKPNITFQGQGYESTAIGWNDTANSSHGTFYSGSVQVFADNFVAKNISFMNLAPIPKPGDFGAQAVAIRISGDQAAFLGCGFFGAQDTLHDDKGRHYFKDCYVQGSIDFIFGNGRSLYENCQLISIANPLPPGSRNVNGAITAHGRTSKDDNTGFAFVNCFIGGTGRVWLGRAWRPFSRVVFVNTIMADIIAPEGWNDFNDPTRDQTIFYGEYNCSGAGANMTMRAPFVQKLNDTQASTFLNVSWIDGGDWLQRNIN</sequence>